<dbReference type="WBParaSite" id="PSAMB.scaffold2443size23201.g17792.t1">
    <property type="protein sequence ID" value="PSAMB.scaffold2443size23201.g17792.t1"/>
    <property type="gene ID" value="PSAMB.scaffold2443size23201.g17792"/>
</dbReference>
<organism evidence="6 7">
    <name type="scientific">Plectus sambesii</name>
    <dbReference type="NCBI Taxonomy" id="2011161"/>
    <lineage>
        <taxon>Eukaryota</taxon>
        <taxon>Metazoa</taxon>
        <taxon>Ecdysozoa</taxon>
        <taxon>Nematoda</taxon>
        <taxon>Chromadorea</taxon>
        <taxon>Plectida</taxon>
        <taxon>Plectina</taxon>
        <taxon>Plectoidea</taxon>
        <taxon>Plectidae</taxon>
        <taxon>Plectus</taxon>
    </lineage>
</organism>
<evidence type="ECO:0000313" key="6">
    <source>
        <dbReference type="Proteomes" id="UP000887566"/>
    </source>
</evidence>
<dbReference type="PRINTS" id="PR00759">
    <property type="entry name" value="BASICPTASE"/>
</dbReference>
<dbReference type="AlphaFoldDB" id="A0A914VV22"/>
<reference evidence="7" key="1">
    <citation type="submission" date="2022-11" db="UniProtKB">
        <authorList>
            <consortium name="WormBaseParasite"/>
        </authorList>
    </citation>
    <scope>IDENTIFICATION</scope>
</reference>
<sequence length="636" mass="69117">MTNKNDGCPKHQLVCSDLNADLTCFAPKSRGPCESNINRFYFNPISGACLPFFYGGCGGNANRFADRQQCQDQCNKYLLEKSATKSTSTLTETVRAAVNSCGNVKCRPGFSCQLMRSRRAEVARCVPHASRAALERCSQPFSAGSCTRRFIRFYYDREHRECRRFEYGGCEGNANNFDTKEDCEQMCDKVLPCPSVRLAPPPPGCRYEETIGADFCTTPVQVCNDGKITPSTGDKCPAPTSPAPRQGCRIENSTDANGCPIRALACFSGACAGNPCTAAHSQCGRCINQLGRAKGYRCERDAACEQKERDILCLSLACDETKECQVRDGFPQCIAVAGPIATTSTSTITTVSQGVEGPTKEGNEERDILCLSLSCDESKECQIKDGFPQCIAVSARGAVSHNVQGSPNDEGDKIAEEKREKAIRINQNVDCDLPPQKGPCSQATQQWYYDPRDHICREFTYGGCEGNANRFPTQQICRHSCISKLIAKGCPLPTKQTERAGCRNELTTGSNGCSVYELSCRGETAATTTTRGEEEACRSHTCTACQRCVPRTDVCVGNDCLPYECTGGCGECEACTSNGKCLSTKVVCSSSWLGFNPCAGQSCPRMPTAVCQPDACNCRKPLWILPNDRVLSFGEC</sequence>
<keyword evidence="1" id="KW-0646">Protease inhibitor</keyword>
<dbReference type="Gene3D" id="4.10.410.10">
    <property type="entry name" value="Pancreatic trypsin inhibitor Kunitz domain"/>
    <property type="match status" value="3"/>
</dbReference>
<keyword evidence="2" id="KW-0722">Serine protease inhibitor</keyword>
<dbReference type="FunFam" id="4.10.410.10:FF:000020">
    <property type="entry name" value="Collagen, type VI, alpha 3"/>
    <property type="match status" value="2"/>
</dbReference>
<dbReference type="CDD" id="cd00109">
    <property type="entry name" value="Kunitz-type"/>
    <property type="match status" value="3"/>
</dbReference>
<proteinExistence type="inferred from homology"/>
<dbReference type="Pfam" id="PF00014">
    <property type="entry name" value="Kunitz_BPTI"/>
    <property type="match status" value="3"/>
</dbReference>
<dbReference type="InterPro" id="IPR036880">
    <property type="entry name" value="Kunitz_BPTI_sf"/>
</dbReference>
<evidence type="ECO:0000256" key="3">
    <source>
        <dbReference type="ARBA" id="ARBA00023157"/>
    </source>
</evidence>
<dbReference type="GO" id="GO:0005615">
    <property type="term" value="C:extracellular space"/>
    <property type="evidence" value="ECO:0007669"/>
    <property type="project" value="TreeGrafter"/>
</dbReference>
<dbReference type="PANTHER" id="PTHR46751:SF1">
    <property type="entry name" value="WAP FOUR-DISULFIDE CORE DOMAIN PROTEIN 6A"/>
    <property type="match status" value="1"/>
</dbReference>
<dbReference type="InterPro" id="IPR002223">
    <property type="entry name" value="Kunitz_BPTI"/>
</dbReference>
<dbReference type="GO" id="GO:0004867">
    <property type="term" value="F:serine-type endopeptidase inhibitor activity"/>
    <property type="evidence" value="ECO:0007669"/>
    <property type="project" value="UniProtKB-KW"/>
</dbReference>
<evidence type="ECO:0000256" key="2">
    <source>
        <dbReference type="ARBA" id="ARBA00022900"/>
    </source>
</evidence>
<dbReference type="PANTHER" id="PTHR46751">
    <property type="entry name" value="EPPIN"/>
    <property type="match status" value="1"/>
</dbReference>
<evidence type="ECO:0000256" key="4">
    <source>
        <dbReference type="ARBA" id="ARBA00038506"/>
    </source>
</evidence>
<keyword evidence="6" id="KW-1185">Reference proteome</keyword>
<feature type="domain" description="BPTI/Kunitz inhibitor" evidence="5">
    <location>
        <begin position="431"/>
        <end position="481"/>
    </location>
</feature>
<evidence type="ECO:0000313" key="7">
    <source>
        <dbReference type="WBParaSite" id="PSAMB.scaffold2443size23201.g17792.t1"/>
    </source>
</evidence>
<comment type="similarity">
    <text evidence="4">Belongs to the venom Kunitz-type family. 03 (sub-Kunitz) subfamily.</text>
</comment>
<dbReference type="SMART" id="SM00131">
    <property type="entry name" value="KU"/>
    <property type="match status" value="3"/>
</dbReference>
<dbReference type="InterPro" id="IPR051388">
    <property type="entry name" value="Serpin_venom_toxin"/>
</dbReference>
<accession>A0A914VV22</accession>
<dbReference type="InterPro" id="IPR020901">
    <property type="entry name" value="Prtase_inh_Kunz-CS"/>
</dbReference>
<feature type="domain" description="BPTI/Kunitz inhibitor" evidence="5">
    <location>
        <begin position="24"/>
        <end position="74"/>
    </location>
</feature>
<dbReference type="Proteomes" id="UP000887566">
    <property type="component" value="Unplaced"/>
</dbReference>
<dbReference type="PROSITE" id="PS00280">
    <property type="entry name" value="BPTI_KUNITZ_1"/>
    <property type="match status" value="3"/>
</dbReference>
<keyword evidence="3" id="KW-1015">Disulfide bond</keyword>
<evidence type="ECO:0000256" key="1">
    <source>
        <dbReference type="ARBA" id="ARBA00022690"/>
    </source>
</evidence>
<dbReference type="PROSITE" id="PS50279">
    <property type="entry name" value="BPTI_KUNITZ_2"/>
    <property type="match status" value="3"/>
</dbReference>
<protein>
    <submittedName>
        <fullName evidence="7">BPTI/Kunitz inhibitor domain-containing protein</fullName>
    </submittedName>
</protein>
<evidence type="ECO:0000259" key="5">
    <source>
        <dbReference type="PROSITE" id="PS50279"/>
    </source>
</evidence>
<name>A0A914VV22_9BILA</name>
<feature type="domain" description="BPTI/Kunitz inhibitor" evidence="5">
    <location>
        <begin position="137"/>
        <end position="187"/>
    </location>
</feature>
<dbReference type="SUPFAM" id="SSF57362">
    <property type="entry name" value="BPTI-like"/>
    <property type="match status" value="3"/>
</dbReference>